<evidence type="ECO:0000313" key="2">
    <source>
        <dbReference type="Proteomes" id="UP000824028"/>
    </source>
</evidence>
<comment type="caution">
    <text evidence="1">The sequence shown here is derived from an EMBL/GenBank/DDBJ whole genome shotgun (WGS) entry which is preliminary data.</text>
</comment>
<name>A0A9D2E9X2_9BACE</name>
<dbReference type="AlphaFoldDB" id="A0A9D2E9X2"/>
<reference evidence="1" key="1">
    <citation type="journal article" date="2021" name="PeerJ">
        <title>Extensive microbial diversity within the chicken gut microbiome revealed by metagenomics and culture.</title>
        <authorList>
            <person name="Gilroy R."/>
            <person name="Ravi A."/>
            <person name="Getino M."/>
            <person name="Pursley I."/>
            <person name="Horton D.L."/>
            <person name="Alikhan N.F."/>
            <person name="Baker D."/>
            <person name="Gharbi K."/>
            <person name="Hall N."/>
            <person name="Watson M."/>
            <person name="Adriaenssens E.M."/>
            <person name="Foster-Nyarko E."/>
            <person name="Jarju S."/>
            <person name="Secka A."/>
            <person name="Antonio M."/>
            <person name="Oren A."/>
            <person name="Chaudhuri R.R."/>
            <person name="La Ragione R."/>
            <person name="Hildebrand F."/>
            <person name="Pallen M.J."/>
        </authorList>
    </citation>
    <scope>NUCLEOTIDE SEQUENCE</scope>
    <source>
        <strain evidence="1">ChiHjej9B8-1298</strain>
    </source>
</reference>
<organism evidence="1 2">
    <name type="scientific">Candidatus Bacteroides merdigallinarum</name>
    <dbReference type="NCBI Taxonomy" id="2838473"/>
    <lineage>
        <taxon>Bacteria</taxon>
        <taxon>Pseudomonadati</taxon>
        <taxon>Bacteroidota</taxon>
        <taxon>Bacteroidia</taxon>
        <taxon>Bacteroidales</taxon>
        <taxon>Bacteroidaceae</taxon>
        <taxon>Bacteroides</taxon>
    </lineage>
</organism>
<accession>A0A9D2E9X2</accession>
<reference evidence="1" key="2">
    <citation type="submission" date="2021-04" db="EMBL/GenBank/DDBJ databases">
        <authorList>
            <person name="Gilroy R."/>
        </authorList>
    </citation>
    <scope>NUCLEOTIDE SEQUENCE</scope>
    <source>
        <strain evidence="1">ChiHjej9B8-1298</strain>
    </source>
</reference>
<gene>
    <name evidence="1" type="ORF">H9814_07990</name>
</gene>
<sequence>MNIPGNLSEISAEMLLDYLYPELEQKWISQYKGTFYRNYSPDIMELEPDIPQVGLSRDGFLKLLPQGILANENELKDDDRTENYDEMQRRLRILKEAFLPFDVFHFRSRLAAERQLSELLNQKLAFILKHFFGIVLEEENNPYLREAAVLLPYSCSLKGDFKFVRNLLATLLECKVKMVEGRYRTNSRMEHWIPQVKYYLLIPSLTRKSYHDLIKKTTPLFHFIREWFIPFDIHCEIQPKEASNESQLNNRLILDYNAWLTI</sequence>
<dbReference type="EMBL" id="DXBX01000062">
    <property type="protein sequence ID" value="HIZ33460.1"/>
    <property type="molecule type" value="Genomic_DNA"/>
</dbReference>
<dbReference type="Proteomes" id="UP000824028">
    <property type="component" value="Unassembled WGS sequence"/>
</dbReference>
<protein>
    <submittedName>
        <fullName evidence="1">Uncharacterized protein</fullName>
    </submittedName>
</protein>
<evidence type="ECO:0000313" key="1">
    <source>
        <dbReference type="EMBL" id="HIZ33460.1"/>
    </source>
</evidence>
<proteinExistence type="predicted"/>